<dbReference type="EMBL" id="KZ821627">
    <property type="protein sequence ID" value="PYH68382.1"/>
    <property type="molecule type" value="Genomic_DNA"/>
</dbReference>
<dbReference type="SUPFAM" id="SSF56112">
    <property type="entry name" value="Protein kinase-like (PK-like)"/>
    <property type="match status" value="1"/>
</dbReference>
<dbReference type="RefSeq" id="XP_025562176.1">
    <property type="nucleotide sequence ID" value="XM_025710819.1"/>
</dbReference>
<evidence type="ECO:0000313" key="3">
    <source>
        <dbReference type="Proteomes" id="UP000248405"/>
    </source>
</evidence>
<feature type="domain" description="Aminoglycoside phosphotransferase" evidence="1">
    <location>
        <begin position="16"/>
        <end position="99"/>
    </location>
</feature>
<proteinExistence type="predicted"/>
<evidence type="ECO:0000313" key="2">
    <source>
        <dbReference type="EMBL" id="PYH68382.1"/>
    </source>
</evidence>
<organism evidence="2 3">
    <name type="scientific">Aspergillus vadensis (strain CBS 113365 / IMI 142717 / IBT 24658)</name>
    <dbReference type="NCBI Taxonomy" id="1448311"/>
    <lineage>
        <taxon>Eukaryota</taxon>
        <taxon>Fungi</taxon>
        <taxon>Dikarya</taxon>
        <taxon>Ascomycota</taxon>
        <taxon>Pezizomycotina</taxon>
        <taxon>Eurotiomycetes</taxon>
        <taxon>Eurotiomycetidae</taxon>
        <taxon>Eurotiales</taxon>
        <taxon>Aspergillaceae</taxon>
        <taxon>Aspergillus</taxon>
        <taxon>Aspergillus subgen. Circumdati</taxon>
    </lineage>
</organism>
<protein>
    <recommendedName>
        <fullName evidence="1">Aminoglycoside phosphotransferase domain-containing protein</fullName>
    </recommendedName>
</protein>
<evidence type="ECO:0000259" key="1">
    <source>
        <dbReference type="Pfam" id="PF01636"/>
    </source>
</evidence>
<dbReference type="AlphaFoldDB" id="A0A319CJB0"/>
<keyword evidence="3" id="KW-1185">Reference proteome</keyword>
<accession>A0A319CJB0</accession>
<dbReference type="Gene3D" id="3.90.1200.10">
    <property type="match status" value="1"/>
</dbReference>
<dbReference type="Pfam" id="PF01636">
    <property type="entry name" value="APH"/>
    <property type="match status" value="1"/>
</dbReference>
<gene>
    <name evidence="2" type="ORF">BO88DRAFT_454669</name>
</gene>
<dbReference type="GeneID" id="37215411"/>
<sequence length="171" mass="19560">MPYEYAMSLFGDDPLARASVLDAFSPDHPSRLRIIHGDYTTRNKSQENISLAIVDWELCRYGCVTEDVGFIITSLYIQWRFEDTPCAELILREFIRGYGPLDEPLVFRMVGLMGIHLLMWEKLGLMSGGNVDDARVQELQAHAKNFFINGAQKNREWLLDDGVLGDFLRAE</sequence>
<reference evidence="2" key="1">
    <citation type="submission" date="2016-12" db="EMBL/GenBank/DDBJ databases">
        <title>The genomes of Aspergillus section Nigri reveals drivers in fungal speciation.</title>
        <authorList>
            <consortium name="DOE Joint Genome Institute"/>
            <person name="Vesth T.C."/>
            <person name="Nybo J."/>
            <person name="Theobald S."/>
            <person name="Brandl J."/>
            <person name="Frisvad J.C."/>
            <person name="Nielsen K.F."/>
            <person name="Lyhne E.K."/>
            <person name="Kogle M.E."/>
            <person name="Kuo A."/>
            <person name="Riley R."/>
            <person name="Clum A."/>
            <person name="Nolan M."/>
            <person name="Lipzen A."/>
            <person name="Salamov A."/>
            <person name="Henrissat B."/>
            <person name="Wiebenga A."/>
            <person name="De Vries R.P."/>
            <person name="Grigoriev I.V."/>
            <person name="Mortensen U.H."/>
            <person name="Andersen M.R."/>
            <person name="Baker S.E."/>
        </authorList>
    </citation>
    <scope>NUCLEOTIDE SEQUENCE [LARGE SCALE GENOMIC DNA]</scope>
    <source>
        <strain evidence="2">CBS 113365</strain>
    </source>
</reference>
<dbReference type="InterPro" id="IPR002575">
    <property type="entry name" value="Aminoglycoside_PTrfase"/>
</dbReference>
<dbReference type="InterPro" id="IPR011009">
    <property type="entry name" value="Kinase-like_dom_sf"/>
</dbReference>
<dbReference type="Proteomes" id="UP000248405">
    <property type="component" value="Unassembled WGS sequence"/>
</dbReference>
<name>A0A319CJB0_ASPVC</name>
<dbReference type="OrthoDB" id="4501801at2759"/>